<dbReference type="SUPFAM" id="SSF47170">
    <property type="entry name" value="Aspartate receptor, ligand-binding domain"/>
    <property type="match status" value="1"/>
</dbReference>
<comment type="caution">
    <text evidence="15">The sequence shown here is derived from an EMBL/GenBank/DDBJ whole genome shotgun (WGS) entry which is preliminary data.</text>
</comment>
<organism evidence="15 16">
    <name type="scientific">Pectobacterium fontis</name>
    <dbReference type="NCBI Taxonomy" id="2558042"/>
    <lineage>
        <taxon>Bacteria</taxon>
        <taxon>Pseudomonadati</taxon>
        <taxon>Pseudomonadota</taxon>
        <taxon>Gammaproteobacteria</taxon>
        <taxon>Enterobacterales</taxon>
        <taxon>Pectobacteriaceae</taxon>
        <taxon>Pectobacterium</taxon>
    </lineage>
</organism>
<reference evidence="15 16" key="1">
    <citation type="submission" date="2014-10" db="EMBL/GenBank/DDBJ databases">
        <title>Genome sequence of Pectobacterium carotovorum M022.</title>
        <authorList>
            <person name="Chan K.-G."/>
            <person name="Tan W.-S."/>
        </authorList>
    </citation>
    <scope>NUCLEOTIDE SEQUENCE [LARGE SCALE GENOMIC DNA]</scope>
    <source>
        <strain evidence="15 16">M022</strain>
    </source>
</reference>
<evidence type="ECO:0000256" key="5">
    <source>
        <dbReference type="ARBA" id="ARBA00022519"/>
    </source>
</evidence>
<dbReference type="PROSITE" id="PS50885">
    <property type="entry name" value="HAMP"/>
    <property type="match status" value="1"/>
</dbReference>
<dbReference type="GO" id="GO:0004888">
    <property type="term" value="F:transmembrane signaling receptor activity"/>
    <property type="evidence" value="ECO:0007669"/>
    <property type="project" value="InterPro"/>
</dbReference>
<dbReference type="InterPro" id="IPR051310">
    <property type="entry name" value="MCP_chemotaxis"/>
</dbReference>
<evidence type="ECO:0000256" key="10">
    <source>
        <dbReference type="ARBA" id="ARBA00029447"/>
    </source>
</evidence>
<gene>
    <name evidence="15" type="ORF">OI69_09605</name>
</gene>
<keyword evidence="8" id="KW-0472">Membrane</keyword>
<sequence>MQWLKNLTIRKVLLTTLTLFLLLWGSVSWIALSSLNQVSQLLETSQIQKKNATIMSHGTENYFRTSIRLMLAVDAQRNGQKEAFQNLLKMATDSANISDHDLEQFKKQSHVGVPDDQVANIIQYWGGITQEMHKMIALVNGGDLSAFQHNMQNTLPPLSIAFGKSSETYAQSVSANDGSNSQLIHSLIKTSQYTILTALVLGMMLLFTTDRYLVSCLLVPLEHIKQHVQMLASGQLQHTISDFGRNNIGQLIPYLRDMQESLIRTVSTIRDSAASIYQGAGEIRAGNSDLSSRTEQQAAALEETAASMEQLGATVKRNTDNVSQANTLAKEASSMANKGGNMVDDVVTTMQNITTSSRKIADITSVINGIAFQTNILALNAAVEAARAGDQGRGFAVVAGEVRSLAQRSAQAAKEIEGLIAESVTRINTGSEQVALAGDTMHHIVRAVTSVTDLMGEIASASAEQSLGLNQVSQAVTEMDGVTQQNASLVQESAAAAASLEEQARQLTEAVAVFHLSDQPSQPSVHVSSPVHAKALPTSRGLGQAKTHENNWETF</sequence>
<evidence type="ECO:0000256" key="6">
    <source>
        <dbReference type="ARBA" id="ARBA00022692"/>
    </source>
</evidence>
<keyword evidence="3" id="KW-0488">Methylation</keyword>
<dbReference type="PANTHER" id="PTHR43531">
    <property type="entry name" value="PROTEIN ICFG"/>
    <property type="match status" value="1"/>
</dbReference>
<dbReference type="EMBL" id="JSXC01000030">
    <property type="protein sequence ID" value="KHN51903.1"/>
    <property type="molecule type" value="Genomic_DNA"/>
</dbReference>
<name>A0A7V8IJ09_9GAMM</name>
<evidence type="ECO:0000256" key="9">
    <source>
        <dbReference type="ARBA" id="ARBA00023224"/>
    </source>
</evidence>
<dbReference type="Gene3D" id="1.10.287.950">
    <property type="entry name" value="Methyl-accepting chemotaxis protein"/>
    <property type="match status" value="1"/>
</dbReference>
<dbReference type="PROSITE" id="PS50111">
    <property type="entry name" value="CHEMOTAXIS_TRANSDUC_2"/>
    <property type="match status" value="1"/>
</dbReference>
<dbReference type="Pfam" id="PF00015">
    <property type="entry name" value="MCPsignal"/>
    <property type="match status" value="1"/>
</dbReference>
<proteinExistence type="inferred from homology"/>
<dbReference type="Pfam" id="PF02203">
    <property type="entry name" value="TarH"/>
    <property type="match status" value="1"/>
</dbReference>
<dbReference type="InterPro" id="IPR003660">
    <property type="entry name" value="HAMP_dom"/>
</dbReference>
<keyword evidence="5" id="KW-0997">Cell inner membrane</keyword>
<keyword evidence="7" id="KW-1133">Transmembrane helix</keyword>
<dbReference type="FunFam" id="1.10.287.950:FF:000001">
    <property type="entry name" value="Methyl-accepting chemotaxis sensory transducer"/>
    <property type="match status" value="1"/>
</dbReference>
<evidence type="ECO:0000256" key="2">
    <source>
        <dbReference type="ARBA" id="ARBA00022475"/>
    </source>
</evidence>
<dbReference type="InterPro" id="IPR003122">
    <property type="entry name" value="Tar_rcpt_lig-bd"/>
</dbReference>
<evidence type="ECO:0000259" key="14">
    <source>
        <dbReference type="PROSITE" id="PS50885"/>
    </source>
</evidence>
<evidence type="ECO:0000256" key="11">
    <source>
        <dbReference type="PROSITE-ProRule" id="PRU00284"/>
    </source>
</evidence>
<feature type="domain" description="Methyl-accepting transducer" evidence="13">
    <location>
        <begin position="272"/>
        <end position="501"/>
    </location>
</feature>
<dbReference type="PANTHER" id="PTHR43531:SF14">
    <property type="entry name" value="METHYL-ACCEPTING CHEMOTAXIS PROTEIN I-RELATED"/>
    <property type="match status" value="1"/>
</dbReference>
<keyword evidence="16" id="KW-1185">Reference proteome</keyword>
<dbReference type="InterPro" id="IPR004089">
    <property type="entry name" value="MCPsignal_dom"/>
</dbReference>
<evidence type="ECO:0000313" key="16">
    <source>
        <dbReference type="Proteomes" id="UP000053038"/>
    </source>
</evidence>
<evidence type="ECO:0000313" key="15">
    <source>
        <dbReference type="EMBL" id="KHN51903.1"/>
    </source>
</evidence>
<evidence type="ECO:0000256" key="7">
    <source>
        <dbReference type="ARBA" id="ARBA00022989"/>
    </source>
</evidence>
<accession>A0A7V8IJ09</accession>
<dbReference type="CDD" id="cd11386">
    <property type="entry name" value="MCP_signal"/>
    <property type="match status" value="1"/>
</dbReference>
<evidence type="ECO:0000259" key="13">
    <source>
        <dbReference type="PROSITE" id="PS50111"/>
    </source>
</evidence>
<comment type="subcellular location">
    <subcellularLocation>
        <location evidence="1">Cell inner membrane</location>
        <topology evidence="1">Multi-pass membrane protein</topology>
    </subcellularLocation>
</comment>
<dbReference type="GO" id="GO:0005886">
    <property type="term" value="C:plasma membrane"/>
    <property type="evidence" value="ECO:0007669"/>
    <property type="project" value="UniProtKB-SubCell"/>
</dbReference>
<dbReference type="AlphaFoldDB" id="A0A7V8IJ09"/>
<protein>
    <submittedName>
        <fullName evidence="15">Chemotaxis protein</fullName>
    </submittedName>
</protein>
<dbReference type="GO" id="GO:0007165">
    <property type="term" value="P:signal transduction"/>
    <property type="evidence" value="ECO:0007669"/>
    <property type="project" value="UniProtKB-KW"/>
</dbReference>
<evidence type="ECO:0000256" key="12">
    <source>
        <dbReference type="SAM" id="MobiDB-lite"/>
    </source>
</evidence>
<evidence type="ECO:0000256" key="1">
    <source>
        <dbReference type="ARBA" id="ARBA00004429"/>
    </source>
</evidence>
<dbReference type="RefSeq" id="WP_039349325.1">
    <property type="nucleotide sequence ID" value="NZ_JSXC01000030.1"/>
</dbReference>
<dbReference type="GO" id="GO:0006935">
    <property type="term" value="P:chemotaxis"/>
    <property type="evidence" value="ECO:0007669"/>
    <property type="project" value="UniProtKB-KW"/>
</dbReference>
<feature type="compositionally biased region" description="Basic and acidic residues" evidence="12">
    <location>
        <begin position="546"/>
        <end position="555"/>
    </location>
</feature>
<dbReference type="OrthoDB" id="6167817at2"/>
<dbReference type="SMART" id="SM00283">
    <property type="entry name" value="MA"/>
    <property type="match status" value="1"/>
</dbReference>
<dbReference type="InterPro" id="IPR004090">
    <property type="entry name" value="Chemotax_Me-accpt_rcpt"/>
</dbReference>
<dbReference type="InterPro" id="IPR035440">
    <property type="entry name" value="4HB_MCP_dom_sf"/>
</dbReference>
<comment type="similarity">
    <text evidence="10">Belongs to the methyl-accepting chemotaxis (MCP) protein family.</text>
</comment>
<dbReference type="PRINTS" id="PR00260">
    <property type="entry name" value="CHEMTRNSDUCR"/>
</dbReference>
<feature type="domain" description="HAMP" evidence="14">
    <location>
        <begin position="217"/>
        <end position="267"/>
    </location>
</feature>
<evidence type="ECO:0000256" key="4">
    <source>
        <dbReference type="ARBA" id="ARBA00022500"/>
    </source>
</evidence>
<keyword evidence="2" id="KW-1003">Cell membrane</keyword>
<keyword evidence="9 11" id="KW-0807">Transducer</keyword>
<keyword evidence="6" id="KW-0812">Transmembrane</keyword>
<keyword evidence="4" id="KW-0145">Chemotaxis</keyword>
<dbReference type="Proteomes" id="UP000053038">
    <property type="component" value="Unassembled WGS sequence"/>
</dbReference>
<evidence type="ECO:0000256" key="8">
    <source>
        <dbReference type="ARBA" id="ARBA00023136"/>
    </source>
</evidence>
<feature type="region of interest" description="Disordered" evidence="12">
    <location>
        <begin position="535"/>
        <end position="555"/>
    </location>
</feature>
<evidence type="ECO:0000256" key="3">
    <source>
        <dbReference type="ARBA" id="ARBA00022481"/>
    </source>
</evidence>
<dbReference type="SUPFAM" id="SSF58104">
    <property type="entry name" value="Methyl-accepting chemotaxis protein (MCP) signaling domain"/>
    <property type="match status" value="1"/>
</dbReference>